<dbReference type="Proteomes" id="UP000218387">
    <property type="component" value="Chromosome"/>
</dbReference>
<evidence type="ECO:0000313" key="2">
    <source>
        <dbReference type="Proteomes" id="UP000218387"/>
    </source>
</evidence>
<dbReference type="EMBL" id="CP029487">
    <property type="protein sequence ID" value="QCT69934.1"/>
    <property type="molecule type" value="Genomic_DNA"/>
</dbReference>
<reference evidence="1 2" key="1">
    <citation type="submission" date="2018-05" db="EMBL/GenBank/DDBJ databases">
        <title>Genome comparison of Eubacterium sp.</title>
        <authorList>
            <person name="Feng Y."/>
            <person name="Sanchez-Andrea I."/>
            <person name="Stams A.J.M."/>
            <person name="De Vos W.M."/>
        </authorList>
    </citation>
    <scope>NUCLEOTIDE SEQUENCE [LARGE SCALE GENOMIC DNA]</scope>
    <source>
        <strain evidence="1 2">YI</strain>
    </source>
</reference>
<dbReference type="PANTHER" id="PTHR31118:SF12">
    <property type="entry name" value="CYCLASE-LIKE PROTEIN 2"/>
    <property type="match status" value="1"/>
</dbReference>
<dbReference type="RefSeq" id="WP_096919389.1">
    <property type="nucleotide sequence ID" value="NZ_CP029487.1"/>
</dbReference>
<keyword evidence="2" id="KW-1185">Reference proteome</keyword>
<protein>
    <submittedName>
        <fullName evidence="1">Cyclase family protein</fullName>
    </submittedName>
</protein>
<sequence length="220" mass="24928">MMQKFEKVFDMSQPVFHNCPGWPTYELTEVTYEAINPKDGFTAEVFKMNAHTATHLDAPFHFFPEGKKIDEMPIEGFQGEALIIDLRGIAPDTGITSEHLKPYADKIKEGDIVLMNTGWCKKRAMTREYYYQWPYLTGEGAEWLHEKGVKGVGIDGLSIGGWGPDKGPQPHVVLLSKEVWLLEEIDFPDEVMDYERVYFCCFPLKLQGFGGAPARAIAMV</sequence>
<dbReference type="GO" id="GO:0019441">
    <property type="term" value="P:L-tryptophan catabolic process to kynurenine"/>
    <property type="evidence" value="ECO:0007669"/>
    <property type="project" value="InterPro"/>
</dbReference>
<dbReference type="AlphaFoldDB" id="A0A4P9C3Y6"/>
<dbReference type="SUPFAM" id="SSF102198">
    <property type="entry name" value="Putative cyclase"/>
    <property type="match status" value="1"/>
</dbReference>
<dbReference type="GO" id="GO:0004061">
    <property type="term" value="F:arylformamidase activity"/>
    <property type="evidence" value="ECO:0007669"/>
    <property type="project" value="InterPro"/>
</dbReference>
<dbReference type="Pfam" id="PF04199">
    <property type="entry name" value="Cyclase"/>
    <property type="match status" value="1"/>
</dbReference>
<dbReference type="Gene3D" id="3.50.30.50">
    <property type="entry name" value="Putative cyclase"/>
    <property type="match status" value="1"/>
</dbReference>
<gene>
    <name evidence="1" type="ORF">CPZ25_000955</name>
</gene>
<accession>A0A4P9C3Y6</accession>
<dbReference type="InterPro" id="IPR007325">
    <property type="entry name" value="KFase/CYL"/>
</dbReference>
<proteinExistence type="predicted"/>
<dbReference type="PANTHER" id="PTHR31118">
    <property type="entry name" value="CYCLASE-LIKE PROTEIN 2"/>
    <property type="match status" value="1"/>
</dbReference>
<dbReference type="KEGG" id="emt:CPZ25_000955"/>
<organism evidence="1 2">
    <name type="scientific">Eubacterium maltosivorans</name>
    <dbReference type="NCBI Taxonomy" id="2041044"/>
    <lineage>
        <taxon>Bacteria</taxon>
        <taxon>Bacillati</taxon>
        <taxon>Bacillota</taxon>
        <taxon>Clostridia</taxon>
        <taxon>Eubacteriales</taxon>
        <taxon>Eubacteriaceae</taxon>
        <taxon>Eubacterium</taxon>
    </lineage>
</organism>
<evidence type="ECO:0000313" key="1">
    <source>
        <dbReference type="EMBL" id="QCT69934.1"/>
    </source>
</evidence>
<name>A0A4P9C3Y6_EUBML</name>
<dbReference type="InterPro" id="IPR037175">
    <property type="entry name" value="KFase_sf"/>
</dbReference>